<dbReference type="HOGENOM" id="CLU_3285113_0_0_10"/>
<comment type="caution">
    <text evidence="1">The sequence shown here is derived from an EMBL/GenBank/DDBJ whole genome shotgun (WGS) entry which is preliminary data.</text>
</comment>
<dbReference type="PATRIC" id="fig|742727.4.peg.3376"/>
<dbReference type="Proteomes" id="UP000009872">
    <property type="component" value="Unassembled WGS sequence"/>
</dbReference>
<keyword evidence="2" id="KW-1185">Reference proteome</keyword>
<name>K9E2F7_9BACE</name>
<organism evidence="1 2">
    <name type="scientific">Bacteroides oleiciplenus YIT 12058</name>
    <dbReference type="NCBI Taxonomy" id="742727"/>
    <lineage>
        <taxon>Bacteria</taxon>
        <taxon>Pseudomonadati</taxon>
        <taxon>Bacteroidota</taxon>
        <taxon>Bacteroidia</taxon>
        <taxon>Bacteroidales</taxon>
        <taxon>Bacteroidaceae</taxon>
        <taxon>Bacteroides</taxon>
    </lineage>
</organism>
<sequence>MGHDYKDGMLDIYVEDTRLRIEKMNLPKIFERFKKLNAFI</sequence>
<reference evidence="1 2" key="1">
    <citation type="submission" date="2012-09" db="EMBL/GenBank/DDBJ databases">
        <title>The Genome Sequence of Bacteroides oleiciplenus YIT 12058.</title>
        <authorList>
            <consortium name="The Broad Institute Genome Sequencing Platform"/>
            <person name="Earl A."/>
            <person name="Ward D."/>
            <person name="Feldgarden M."/>
            <person name="Gevers D."/>
            <person name="Morotomi M."/>
            <person name="Walker B."/>
            <person name="Young S.K."/>
            <person name="Zeng Q."/>
            <person name="Gargeya S."/>
            <person name="Fitzgerald M."/>
            <person name="Haas B."/>
            <person name="Abouelleil A."/>
            <person name="Alvarado L."/>
            <person name="Arachchi H.M."/>
            <person name="Berlin A.M."/>
            <person name="Chapman S.B."/>
            <person name="Goldberg J."/>
            <person name="Griggs A."/>
            <person name="Gujja S."/>
            <person name="Hansen M."/>
            <person name="Howarth C."/>
            <person name="Imamovic A."/>
            <person name="Larimer J."/>
            <person name="McCowen C."/>
            <person name="Montmayeur A."/>
            <person name="Murphy C."/>
            <person name="Neiman D."/>
            <person name="Pearson M."/>
            <person name="Priest M."/>
            <person name="Roberts A."/>
            <person name="Saif S."/>
            <person name="Shea T."/>
            <person name="Sisk P."/>
            <person name="Sykes S."/>
            <person name="Wortman J."/>
            <person name="Nusbaum C."/>
            <person name="Birren B."/>
        </authorList>
    </citation>
    <scope>NUCLEOTIDE SEQUENCE [LARGE SCALE GENOMIC DNA]</scope>
    <source>
        <strain evidence="1 2">YIT 12058</strain>
    </source>
</reference>
<dbReference type="EMBL" id="ADLF01000013">
    <property type="protein sequence ID" value="EKU89866.1"/>
    <property type="molecule type" value="Genomic_DNA"/>
</dbReference>
<proteinExistence type="predicted"/>
<gene>
    <name evidence="1" type="ORF">HMPREF9447_03304</name>
</gene>
<protein>
    <submittedName>
        <fullName evidence="1">Uncharacterized protein</fullName>
    </submittedName>
</protein>
<evidence type="ECO:0000313" key="2">
    <source>
        <dbReference type="Proteomes" id="UP000009872"/>
    </source>
</evidence>
<evidence type="ECO:0000313" key="1">
    <source>
        <dbReference type="EMBL" id="EKU89866.1"/>
    </source>
</evidence>
<dbReference type="AlphaFoldDB" id="K9E2F7"/>
<accession>K9E2F7</accession>